<keyword evidence="1" id="KW-0732">Signal</keyword>
<reference evidence="2" key="1">
    <citation type="journal article" date="2018" name="PLoS Negl. Trop. Dis.">
        <title>Sialome diversity of ticks revealed by RNAseq of single tick salivary glands.</title>
        <authorList>
            <person name="Perner J."/>
            <person name="Kropackova S."/>
            <person name="Kopacek P."/>
            <person name="Ribeiro J.M."/>
        </authorList>
    </citation>
    <scope>NUCLEOTIDE SEQUENCE</scope>
    <source>
        <strain evidence="2">Siblings of single egg batch collected in Ceske Budejovice</strain>
        <tissue evidence="2">Salivary glands</tissue>
    </source>
</reference>
<name>A0A147BDT6_IXORI</name>
<proteinExistence type="predicted"/>
<protein>
    <submittedName>
        <fullName evidence="2">Putative secreted protein</fullName>
    </submittedName>
</protein>
<evidence type="ECO:0000313" key="2">
    <source>
        <dbReference type="EMBL" id="JAR88928.1"/>
    </source>
</evidence>
<accession>A0A147BDT6</accession>
<dbReference type="AlphaFoldDB" id="A0A147BDT6"/>
<feature type="signal peptide" evidence="1">
    <location>
        <begin position="1"/>
        <end position="28"/>
    </location>
</feature>
<dbReference type="EMBL" id="GEGO01006476">
    <property type="protein sequence ID" value="JAR88928.1"/>
    <property type="molecule type" value="Transcribed_RNA"/>
</dbReference>
<feature type="chain" id="PRO_5007542050" evidence="1">
    <location>
        <begin position="29"/>
        <end position="280"/>
    </location>
</feature>
<sequence length="280" mass="30679">MEMSRALHTLPNFVAILCFLSSLQVLHSCSHLGASAHEALGWLLWNTKAFGTTGTFRLLDVALTLSVWRCLLGSFFFLNDHHTLSRRVVHWCWNPFPQMDQHVTRSSKHCTASVLDCTSPRGLGLPVSAVRLRRRLLQTAVVGVLVRARAALRTVVAGTALVHSRTAAGKGARRAGGAGSAHAHVASKGTVAPHVHLAPHKALQLVHARILVVVDPSNAVEVADCSHVFWEHLRLWPLEVVQNWNDVALALEGFHNFLVHPVFAVVVPQAPVEGVRREDE</sequence>
<organism evidence="2">
    <name type="scientific">Ixodes ricinus</name>
    <name type="common">Common tick</name>
    <name type="synonym">Acarus ricinus</name>
    <dbReference type="NCBI Taxonomy" id="34613"/>
    <lineage>
        <taxon>Eukaryota</taxon>
        <taxon>Metazoa</taxon>
        <taxon>Ecdysozoa</taxon>
        <taxon>Arthropoda</taxon>
        <taxon>Chelicerata</taxon>
        <taxon>Arachnida</taxon>
        <taxon>Acari</taxon>
        <taxon>Parasitiformes</taxon>
        <taxon>Ixodida</taxon>
        <taxon>Ixodoidea</taxon>
        <taxon>Ixodidae</taxon>
        <taxon>Ixodinae</taxon>
        <taxon>Ixodes</taxon>
    </lineage>
</organism>
<evidence type="ECO:0000256" key="1">
    <source>
        <dbReference type="SAM" id="SignalP"/>
    </source>
</evidence>